<feature type="transmembrane region" description="Helical" evidence="1">
    <location>
        <begin position="79"/>
        <end position="97"/>
    </location>
</feature>
<proteinExistence type="predicted"/>
<gene>
    <name evidence="2" type="ORF">J2125_001599</name>
</gene>
<protein>
    <submittedName>
        <fullName evidence="2">Uncharacterized protein</fullName>
    </submittedName>
</protein>
<sequence length="103" mass="12196">MNIWKSLYLLAYGLFCAVIIDMFSFLDYEEMVGKGEITNVCVVLRTLVVDDTRDVLAPLAFLLILPLCYLAVKKKLKSWPLNIITMLLFIFWLWRFFLRFKFC</sequence>
<accession>A0ABS4P6X4</accession>
<dbReference type="Pfam" id="PF10840">
    <property type="entry name" value="DUF2645"/>
    <property type="match status" value="1"/>
</dbReference>
<keyword evidence="1" id="KW-1133">Transmembrane helix</keyword>
<reference evidence="2 3" key="1">
    <citation type="submission" date="2021-03" db="EMBL/GenBank/DDBJ databases">
        <authorList>
            <person name="D'Agostino P."/>
            <person name="Huntemann M."/>
            <person name="Clum A."/>
            <person name="Spunde A."/>
            <person name="Palaniappan K."/>
            <person name="Ritter S."/>
            <person name="Mikhailova N."/>
            <person name="Chen I.-M."/>
            <person name="Stamatis D."/>
            <person name="Reddy T."/>
            <person name="O'Malley R."/>
            <person name="Daum C."/>
            <person name="Shapiro N."/>
            <person name="Ivanova N."/>
            <person name="Kyrpides N."/>
            <person name="Woyke T."/>
        </authorList>
    </citation>
    <scope>NUCLEOTIDE SEQUENCE [LARGE SCALE GENOMIC DNA]</scope>
    <source>
        <strain evidence="2 3">WS4403</strain>
    </source>
</reference>
<keyword evidence="1" id="KW-0812">Transmembrane</keyword>
<keyword evidence="1" id="KW-0472">Membrane</keyword>
<keyword evidence="3" id="KW-1185">Reference proteome</keyword>
<dbReference type="RefSeq" id="WP_017801374.1">
    <property type="nucleotide sequence ID" value="NZ_JAGGMQ010000001.1"/>
</dbReference>
<dbReference type="EMBL" id="JAGGMQ010000001">
    <property type="protein sequence ID" value="MBP2168407.1"/>
    <property type="molecule type" value="Genomic_DNA"/>
</dbReference>
<evidence type="ECO:0000256" key="1">
    <source>
        <dbReference type="SAM" id="Phobius"/>
    </source>
</evidence>
<organism evidence="2 3">
    <name type="scientific">Winslowiella toletana</name>
    <dbReference type="NCBI Taxonomy" id="92490"/>
    <lineage>
        <taxon>Bacteria</taxon>
        <taxon>Pseudomonadati</taxon>
        <taxon>Pseudomonadota</taxon>
        <taxon>Gammaproteobacteria</taxon>
        <taxon>Enterobacterales</taxon>
        <taxon>Erwiniaceae</taxon>
        <taxon>Winslowiella</taxon>
    </lineage>
</organism>
<reference evidence="3" key="2">
    <citation type="submission" date="2023-07" db="EMBL/GenBank/DDBJ databases">
        <title>Genome mining of underrepresented organisms for secondary metabolites.</title>
        <authorList>
            <person name="D'Agostino P.M."/>
        </authorList>
    </citation>
    <scope>NUCLEOTIDE SEQUENCE [LARGE SCALE GENOMIC DNA]</scope>
    <source>
        <strain evidence="3">WS4403</strain>
    </source>
</reference>
<evidence type="ECO:0000313" key="3">
    <source>
        <dbReference type="Proteomes" id="UP001195624"/>
    </source>
</evidence>
<dbReference type="Proteomes" id="UP001195624">
    <property type="component" value="Unassembled WGS sequence"/>
</dbReference>
<comment type="caution">
    <text evidence="2">The sequence shown here is derived from an EMBL/GenBank/DDBJ whole genome shotgun (WGS) entry which is preliminary data.</text>
</comment>
<evidence type="ECO:0000313" key="2">
    <source>
        <dbReference type="EMBL" id="MBP2168407.1"/>
    </source>
</evidence>
<feature type="transmembrane region" description="Helical" evidence="1">
    <location>
        <begin position="55"/>
        <end position="72"/>
    </location>
</feature>
<name>A0ABS4P6X4_9GAMM</name>
<feature type="transmembrane region" description="Helical" evidence="1">
    <location>
        <begin position="7"/>
        <end position="26"/>
    </location>
</feature>
<dbReference type="InterPro" id="IPR022553">
    <property type="entry name" value="DUF2645"/>
</dbReference>